<gene>
    <name evidence="1" type="ORF">TH68_05500</name>
</gene>
<protein>
    <submittedName>
        <fullName evidence="1">Uncharacterized protein</fullName>
    </submittedName>
</protein>
<dbReference type="EMBL" id="JXUO01000181">
    <property type="protein sequence ID" value="KKZ14190.1"/>
    <property type="molecule type" value="Genomic_DNA"/>
</dbReference>
<reference evidence="1 2" key="1">
    <citation type="submission" date="2015-01" db="EMBL/GenBank/DDBJ databases">
        <title>Lifestyle Evolution in Cyanobacterial Symbionts of Sponges.</title>
        <authorList>
            <person name="Burgsdorf I."/>
            <person name="Slaby B.M."/>
            <person name="Handley K.M."/>
            <person name="Haber M."/>
            <person name="Blom J."/>
            <person name="Marshall C.W."/>
            <person name="Gilbert J.A."/>
            <person name="Hentschel U."/>
            <person name="Steindler L."/>
        </authorList>
    </citation>
    <scope>NUCLEOTIDE SEQUENCE [LARGE SCALE GENOMIC DNA]</scope>
    <source>
        <strain evidence="1">142</strain>
    </source>
</reference>
<dbReference type="AlphaFoldDB" id="A0A6N3X3I9"/>
<accession>A0A6N3X3I9</accession>
<name>A0A6N3X3I9_9SYNE</name>
<comment type="caution">
    <text evidence="1">The sequence shown here is derived from an EMBL/GenBank/DDBJ whole genome shotgun (WGS) entry which is preliminary data.</text>
</comment>
<evidence type="ECO:0000313" key="1">
    <source>
        <dbReference type="EMBL" id="KKZ14190.1"/>
    </source>
</evidence>
<evidence type="ECO:0000313" key="2">
    <source>
        <dbReference type="Proteomes" id="UP000035054"/>
    </source>
</evidence>
<sequence length="75" mass="8288">MLRHPQVRSVFSEPLVLESLSLAEVEHLLRKRYEALQLAASDPEPAPVDAAVIQELHGLFRGDLRAMANAGGWGR</sequence>
<dbReference type="Proteomes" id="UP000035054">
    <property type="component" value="Unassembled WGS sequence"/>
</dbReference>
<organism evidence="1 2">
    <name type="scientific">Candidatus Synechococcus spongiarum 142</name>
    <dbReference type="NCBI Taxonomy" id="1608213"/>
    <lineage>
        <taxon>Bacteria</taxon>
        <taxon>Bacillati</taxon>
        <taxon>Cyanobacteriota</taxon>
        <taxon>Cyanophyceae</taxon>
        <taxon>Synechococcales</taxon>
        <taxon>Synechococcaceae</taxon>
        <taxon>Synechococcus</taxon>
    </lineage>
</organism>
<proteinExistence type="predicted"/>